<dbReference type="GeneID" id="26304740"/>
<dbReference type="Gene3D" id="3.20.20.80">
    <property type="entry name" value="Glycosidases"/>
    <property type="match status" value="1"/>
</dbReference>
<protein>
    <submittedName>
        <fullName evidence="2">Glycoside hydrolase family 1 protein</fullName>
    </submittedName>
</protein>
<dbReference type="PROSITE" id="PS00653">
    <property type="entry name" value="GLYCOSYL_HYDROL_F1_2"/>
    <property type="match status" value="1"/>
</dbReference>
<dbReference type="AlphaFoldDB" id="A0A081CG97"/>
<dbReference type="InterPro" id="IPR001360">
    <property type="entry name" value="Glyco_hydro_1"/>
</dbReference>
<dbReference type="Proteomes" id="UP000053758">
    <property type="component" value="Unassembled WGS sequence"/>
</dbReference>
<name>A0A081CG97_PSEA2</name>
<dbReference type="SUPFAM" id="SSF51445">
    <property type="entry name" value="(Trans)glycosidases"/>
    <property type="match status" value="1"/>
</dbReference>
<dbReference type="EMBL" id="DF830076">
    <property type="protein sequence ID" value="GAK65693.1"/>
    <property type="molecule type" value="Genomic_DNA"/>
</dbReference>
<dbReference type="Pfam" id="PF00232">
    <property type="entry name" value="Glyco_hydro_1"/>
    <property type="match status" value="1"/>
</dbReference>
<comment type="similarity">
    <text evidence="1">Belongs to the glycosyl hydrolase 1 family.</text>
</comment>
<accession>A0A081CG97</accession>
<dbReference type="RefSeq" id="XP_014656356.1">
    <property type="nucleotide sequence ID" value="XM_014800870.1"/>
</dbReference>
<dbReference type="GO" id="GO:0005975">
    <property type="term" value="P:carbohydrate metabolic process"/>
    <property type="evidence" value="ECO:0007669"/>
    <property type="project" value="InterPro"/>
</dbReference>
<keyword evidence="2" id="KW-0378">Hydrolase</keyword>
<keyword evidence="3" id="KW-1185">Reference proteome</keyword>
<dbReference type="PRINTS" id="PR00131">
    <property type="entry name" value="GLHYDRLASE1"/>
</dbReference>
<sequence length="630" mass="70024">MISAKGWSTVLLALTHAAALLALPGATATPVAVDPYNGSGSLESRAASDPSMNASDPFSAYRAVNHTQEYLDSLWALLEDKMPVVEANITEVIPRPSQDSIYVPPDPTQRSVVLGLSDAYDWPPQGAACNKAGGLKFPDSFRWGVATAAFQVEGAAKADGKAPSNWDLCGHYFPGCIANNQTGDVTDNHYYQYKEDLARLKKMGGKIYSFSISWSRIFPFGSGPVNEAGLQHYDDVINEAIAQGLDPVATLHHWDTPLALEFEYGSFRNERIVDDFTNYADTVLRRYGDRVKTWVTFNEPNQICGEYQSGLPYNVTYNGDLTGQQSLFYCAKNLLLANGKVHKLYHKLIANGTLPKGEMGFKNDNTIALPHRTGNEEDIRAAERHDAVLLGLWSDPVYSTGDWPQILLDTTPADVLPRLNESDKAIIKGAADYYAIDLYSVRVARATRAPGGLAACERNITHPDWPGCTSSIESDFQTISSDATGNSVWPIGELADPRSSWLYNSAGLVRQFLRQIRDRWSGDKVIYLSEVGFAEPFESEKINVSQFALDSARTRYVIDQLQEYLLAIHEDGLNLGGVFFWSLLDNLEWNSGLDLRFGLQYVNYTSHGLDRHFKQSFLRIRDYMRDHSSH</sequence>
<proteinExistence type="inferred from homology"/>
<reference evidence="3" key="1">
    <citation type="journal article" date="2014" name="Genome Announc.">
        <title>Draft Genome Sequence of the Yeast Pseudozyma antarctica Type Strain JCM10317, a Producer of the Glycolipid Biosurfactants, Mannosylerythritol Lipids.</title>
        <authorList>
            <person name="Saika A."/>
            <person name="Koike H."/>
            <person name="Hori T."/>
            <person name="Fukuoka T."/>
            <person name="Sato S."/>
            <person name="Habe H."/>
            <person name="Kitamoto D."/>
            <person name="Morita T."/>
        </authorList>
    </citation>
    <scope>NUCLEOTIDE SEQUENCE [LARGE SCALE GENOMIC DNA]</scope>
    <source>
        <strain evidence="3">JCM 10317</strain>
    </source>
</reference>
<evidence type="ECO:0000256" key="1">
    <source>
        <dbReference type="RuleBase" id="RU003690"/>
    </source>
</evidence>
<organism evidence="2 3">
    <name type="scientific">Pseudozyma antarctica</name>
    <name type="common">Yeast</name>
    <name type="synonym">Candida antarctica</name>
    <dbReference type="NCBI Taxonomy" id="84753"/>
    <lineage>
        <taxon>Eukaryota</taxon>
        <taxon>Fungi</taxon>
        <taxon>Dikarya</taxon>
        <taxon>Basidiomycota</taxon>
        <taxon>Ustilaginomycotina</taxon>
        <taxon>Ustilaginomycetes</taxon>
        <taxon>Ustilaginales</taxon>
        <taxon>Ustilaginaceae</taxon>
        <taxon>Moesziomyces</taxon>
    </lineage>
</organism>
<dbReference type="PANTHER" id="PTHR10353:SF53">
    <property type="entry name" value="BETA-1,4-GLUCOSIDASE (EUROFUNG)"/>
    <property type="match status" value="1"/>
</dbReference>
<gene>
    <name evidence="2" type="ORF">PAN0_009d3911</name>
</gene>
<dbReference type="PANTHER" id="PTHR10353">
    <property type="entry name" value="GLYCOSYL HYDROLASE"/>
    <property type="match status" value="1"/>
</dbReference>
<dbReference type="InterPro" id="IPR033132">
    <property type="entry name" value="GH_1_N_CS"/>
</dbReference>
<dbReference type="InterPro" id="IPR017853">
    <property type="entry name" value="GH"/>
</dbReference>
<dbReference type="HOGENOM" id="CLU_001859_1_3_1"/>
<dbReference type="OrthoDB" id="65569at2759"/>
<evidence type="ECO:0000313" key="3">
    <source>
        <dbReference type="Proteomes" id="UP000053758"/>
    </source>
</evidence>
<dbReference type="GO" id="GO:0008422">
    <property type="term" value="F:beta-glucosidase activity"/>
    <property type="evidence" value="ECO:0007669"/>
    <property type="project" value="TreeGrafter"/>
</dbReference>
<evidence type="ECO:0000313" key="2">
    <source>
        <dbReference type="EMBL" id="GAK65693.1"/>
    </source>
</evidence>